<comment type="caution">
    <text evidence="2">The sequence shown here is derived from an EMBL/GenBank/DDBJ whole genome shotgun (WGS) entry which is preliminary data.</text>
</comment>
<dbReference type="SMART" id="SM00849">
    <property type="entry name" value="Lactamase_B"/>
    <property type="match status" value="1"/>
</dbReference>
<organism evidence="2 3">
    <name type="scientific">Anaerotruncus massiliensis</name>
    <name type="common">ex Liu et al. 2021</name>
    <dbReference type="NCBI Taxonomy" id="2321404"/>
    <lineage>
        <taxon>Bacteria</taxon>
        <taxon>Bacillati</taxon>
        <taxon>Bacillota</taxon>
        <taxon>Clostridia</taxon>
        <taxon>Eubacteriales</taxon>
        <taxon>Oscillospiraceae</taxon>
        <taxon>Anaerotruncus</taxon>
    </lineage>
</organism>
<dbReference type="InterPro" id="IPR050855">
    <property type="entry name" value="NDM-1-like"/>
</dbReference>
<dbReference type="Gene3D" id="3.60.15.10">
    <property type="entry name" value="Ribonuclease Z/Hydroxyacylglutathione hydrolase-like"/>
    <property type="match status" value="1"/>
</dbReference>
<evidence type="ECO:0000259" key="1">
    <source>
        <dbReference type="SMART" id="SM00849"/>
    </source>
</evidence>
<dbReference type="SUPFAM" id="SSF56281">
    <property type="entry name" value="Metallo-hydrolase/oxidoreductase"/>
    <property type="match status" value="1"/>
</dbReference>
<gene>
    <name evidence="2" type="ORF">D4A47_09960</name>
</gene>
<dbReference type="InterPro" id="IPR001279">
    <property type="entry name" value="Metallo-B-lactamas"/>
</dbReference>
<dbReference type="AlphaFoldDB" id="A0A498CXF4"/>
<evidence type="ECO:0000313" key="2">
    <source>
        <dbReference type="EMBL" id="RLL09676.1"/>
    </source>
</evidence>
<dbReference type="GO" id="GO:0016787">
    <property type="term" value="F:hydrolase activity"/>
    <property type="evidence" value="ECO:0007669"/>
    <property type="project" value="UniProtKB-KW"/>
</dbReference>
<protein>
    <submittedName>
        <fullName evidence="2">MBL fold metallo-hydrolase</fullName>
    </submittedName>
</protein>
<dbReference type="InterPro" id="IPR036866">
    <property type="entry name" value="RibonucZ/Hydroxyglut_hydro"/>
</dbReference>
<evidence type="ECO:0000313" key="3">
    <source>
        <dbReference type="Proteomes" id="UP000276301"/>
    </source>
</evidence>
<name>A0A498CXF4_9FIRM</name>
<dbReference type="Proteomes" id="UP000276301">
    <property type="component" value="Unassembled WGS sequence"/>
</dbReference>
<dbReference type="EMBL" id="RCHT01000019">
    <property type="protein sequence ID" value="RLL09676.1"/>
    <property type="molecule type" value="Genomic_DNA"/>
</dbReference>
<sequence length="291" mass="32411">MYELIRAGERTWYIDCPAKMGLFLAEDGAWLIDSGNDKDAGRRVRKLLDANGWTLAGILNTHSNADHIGGNRFLQDRYHCPVYSTPAENALIRAPRLEPSFLYGGYPCKALCNKFLTAQESEPSPIEGAPLPEGLEVFPLPGHFFGMVGFRTPDGVCFLADCLSGEAVLEKYHVGFIYDVRAYLETLDWVETLEAKLFVPAHAPAAEDIRPLAALNRAKVQEIAGRVLAICAEPRTPDGVIREVFSVYGLTMDFNQYVLVGSTVRSYLSYLCDEGLVAARFEDNRLLWERV</sequence>
<proteinExistence type="predicted"/>
<feature type="domain" description="Metallo-beta-lactamase" evidence="1">
    <location>
        <begin position="17"/>
        <end position="202"/>
    </location>
</feature>
<reference evidence="2 3" key="1">
    <citation type="submission" date="2018-10" db="EMBL/GenBank/DDBJ databases">
        <title>Anaerotruncus faecis sp. nov., isolated from human feces.</title>
        <authorList>
            <person name="Wang Y.-J."/>
        </authorList>
    </citation>
    <scope>NUCLEOTIDE SEQUENCE [LARGE SCALE GENOMIC DNA]</scope>
    <source>
        <strain evidence="2 3">22A2-44</strain>
    </source>
</reference>
<dbReference type="CDD" id="cd07743">
    <property type="entry name" value="metallo-hydrolase-like_MBL-fold"/>
    <property type="match status" value="1"/>
</dbReference>
<dbReference type="PANTHER" id="PTHR42951">
    <property type="entry name" value="METALLO-BETA-LACTAMASE DOMAIN-CONTAINING"/>
    <property type="match status" value="1"/>
</dbReference>
<dbReference type="Pfam" id="PF00753">
    <property type="entry name" value="Lactamase_B"/>
    <property type="match status" value="1"/>
</dbReference>
<keyword evidence="3" id="KW-1185">Reference proteome</keyword>
<accession>A0A498CXF4</accession>
<dbReference type="PANTHER" id="PTHR42951:SF14">
    <property type="entry name" value="METALLO-BETA-LACTAMASE SUPERFAMILY PROTEIN"/>
    <property type="match status" value="1"/>
</dbReference>
<dbReference type="RefSeq" id="WP_121587167.1">
    <property type="nucleotide sequence ID" value="NZ_RCHT01000019.1"/>
</dbReference>
<keyword evidence="2" id="KW-0378">Hydrolase</keyword>